<dbReference type="InterPro" id="IPR050491">
    <property type="entry name" value="AmpC-like"/>
</dbReference>
<reference evidence="4 5" key="1">
    <citation type="submission" date="2020-04" db="EMBL/GenBank/DDBJ databases">
        <authorList>
            <person name="Yoon J."/>
        </authorList>
    </citation>
    <scope>NUCLEOTIDE SEQUENCE [LARGE SCALE GENOMIC DNA]</scope>
    <source>
        <strain evidence="4 5">DJ-13</strain>
    </source>
</reference>
<sequence>MSIAIRQPHSKRETMTIKNTLLGLFSFCFILLSGQSQNYESLDEELAEISKIGLLKGFGVAVVSSDGTLFAKGYGHSDVEKNIPYTEHSIQNIGSVSKTLIGIALMKAQEMGKLKLDDPINKHLDFEVVNPYHPEQRILIRHLATHTSTILDTDLYDKKAYYVLNEEDLKLEIVQDIGEELQTLTTKVSMADYLKNFLAKDGIWYKKKNFSKKNPGKKYEYSNVAATLAAYVLEKATGVPYDEFTANHILEPLKMTTSGWSFDTIDAAKHTKLYVQSGEEIPRYALVTYPDGGLLTNLYDFSTYLNELMKGYFGEGTLLSEASYKELFTEQLPQQKVPKNPNSYDEEFNSGIFMGFTPIGLVGHSGGDPGISTFMFFDPELKLGHIIMVNTALTGESVEKQLIPIFKAVNKNLKE</sequence>
<dbReference type="Proteomes" id="UP000718451">
    <property type="component" value="Unassembled WGS sequence"/>
</dbReference>
<accession>A0ABX1GP37</accession>
<evidence type="ECO:0000313" key="5">
    <source>
        <dbReference type="Proteomes" id="UP000718451"/>
    </source>
</evidence>
<dbReference type="InterPro" id="IPR012338">
    <property type="entry name" value="Beta-lactam/transpept-like"/>
</dbReference>
<comment type="subcellular location">
    <subcellularLocation>
        <location evidence="1">Membrane</location>
    </subcellularLocation>
</comment>
<evidence type="ECO:0000313" key="4">
    <source>
        <dbReference type="EMBL" id="NKI30851.1"/>
    </source>
</evidence>
<organism evidence="4 5">
    <name type="scientific">Croceivirga thetidis</name>
    <dbReference type="NCBI Taxonomy" id="2721623"/>
    <lineage>
        <taxon>Bacteria</taxon>
        <taxon>Pseudomonadati</taxon>
        <taxon>Bacteroidota</taxon>
        <taxon>Flavobacteriia</taxon>
        <taxon>Flavobacteriales</taxon>
        <taxon>Flavobacteriaceae</taxon>
        <taxon>Croceivirga</taxon>
    </lineage>
</organism>
<name>A0ABX1GP37_9FLAO</name>
<proteinExistence type="predicted"/>
<dbReference type="PANTHER" id="PTHR46825:SF11">
    <property type="entry name" value="PENICILLIN-BINDING PROTEIN 4"/>
    <property type="match status" value="1"/>
</dbReference>
<keyword evidence="2" id="KW-0472">Membrane</keyword>
<evidence type="ECO:0000256" key="1">
    <source>
        <dbReference type="ARBA" id="ARBA00004370"/>
    </source>
</evidence>
<dbReference type="PANTHER" id="PTHR46825">
    <property type="entry name" value="D-ALANYL-D-ALANINE-CARBOXYPEPTIDASE/ENDOPEPTIDASE AMPH"/>
    <property type="match status" value="1"/>
</dbReference>
<gene>
    <name evidence="4" type="ORF">HCU67_02775</name>
</gene>
<evidence type="ECO:0000259" key="3">
    <source>
        <dbReference type="Pfam" id="PF00144"/>
    </source>
</evidence>
<dbReference type="SUPFAM" id="SSF56601">
    <property type="entry name" value="beta-lactamase/transpeptidase-like"/>
    <property type="match status" value="1"/>
</dbReference>
<comment type="caution">
    <text evidence="4">The sequence shown here is derived from an EMBL/GenBank/DDBJ whole genome shotgun (WGS) entry which is preliminary data.</text>
</comment>
<dbReference type="InterPro" id="IPR001466">
    <property type="entry name" value="Beta-lactam-related"/>
</dbReference>
<feature type="domain" description="Beta-lactamase-related" evidence="3">
    <location>
        <begin position="56"/>
        <end position="401"/>
    </location>
</feature>
<dbReference type="Pfam" id="PF00144">
    <property type="entry name" value="Beta-lactamase"/>
    <property type="match status" value="1"/>
</dbReference>
<dbReference type="Gene3D" id="3.40.710.10">
    <property type="entry name" value="DD-peptidase/beta-lactamase superfamily"/>
    <property type="match status" value="1"/>
</dbReference>
<keyword evidence="5" id="KW-1185">Reference proteome</keyword>
<evidence type="ECO:0000256" key="2">
    <source>
        <dbReference type="ARBA" id="ARBA00023136"/>
    </source>
</evidence>
<protein>
    <submittedName>
        <fullName evidence="4">Beta-lactamase family protein</fullName>
    </submittedName>
</protein>
<dbReference type="EMBL" id="JAAWWL010000001">
    <property type="protein sequence ID" value="NKI30851.1"/>
    <property type="molecule type" value="Genomic_DNA"/>
</dbReference>